<protein>
    <recommendedName>
        <fullName evidence="3">Terminase</fullName>
    </recommendedName>
</protein>
<sequence length="99" mass="11029">MTKTEIKNDLLEQLRVAGMHGKHYEDMINKYMQFWTLHGKLSTEINKKGIMLPSGTGYKMNPAVEARNKNNTQMLNILKTLGIKAPTGPPGGGDLDDDL</sequence>
<organism evidence="1 2">
    <name type="scientific">Jeotgalibacillus haloalkalitolerans</name>
    <dbReference type="NCBI Taxonomy" id="3104292"/>
    <lineage>
        <taxon>Bacteria</taxon>
        <taxon>Bacillati</taxon>
        <taxon>Bacillota</taxon>
        <taxon>Bacilli</taxon>
        <taxon>Bacillales</taxon>
        <taxon>Caryophanaceae</taxon>
        <taxon>Jeotgalibacillus</taxon>
    </lineage>
</organism>
<dbReference type="RefSeq" id="WP_322421223.1">
    <property type="nucleotide sequence ID" value="NZ_JAXQNN010000002.1"/>
</dbReference>
<reference evidence="1 2" key="1">
    <citation type="submission" date="2023-12" db="EMBL/GenBank/DDBJ databases">
        <title>Jeotgalibacillus haloalkaliphilus sp. nov., a novel salt-tolerant bacteria, isolated from the estuary of the Fenhe River into the Yellow River.</title>
        <authorList>
            <person name="Li Y."/>
        </authorList>
    </citation>
    <scope>NUCLEOTIDE SEQUENCE [LARGE SCALE GENOMIC DNA]</scope>
    <source>
        <strain evidence="1 2">HH7-29</strain>
    </source>
</reference>
<name>A0ABU5KLZ3_9BACL</name>
<dbReference type="InterPro" id="IPR006448">
    <property type="entry name" value="Phage_term_ssu_P27"/>
</dbReference>
<evidence type="ECO:0008006" key="3">
    <source>
        <dbReference type="Google" id="ProtNLM"/>
    </source>
</evidence>
<dbReference type="Proteomes" id="UP001292084">
    <property type="component" value="Unassembled WGS sequence"/>
</dbReference>
<proteinExistence type="predicted"/>
<evidence type="ECO:0000313" key="1">
    <source>
        <dbReference type="EMBL" id="MDZ5712249.1"/>
    </source>
</evidence>
<evidence type="ECO:0000313" key="2">
    <source>
        <dbReference type="Proteomes" id="UP001292084"/>
    </source>
</evidence>
<keyword evidence="2" id="KW-1185">Reference proteome</keyword>
<dbReference type="Pfam" id="PF05119">
    <property type="entry name" value="Terminase_4"/>
    <property type="match status" value="1"/>
</dbReference>
<accession>A0ABU5KLZ3</accession>
<dbReference type="EMBL" id="JAXQNN010000002">
    <property type="protein sequence ID" value="MDZ5712249.1"/>
    <property type="molecule type" value="Genomic_DNA"/>
</dbReference>
<comment type="caution">
    <text evidence="1">The sequence shown here is derived from an EMBL/GenBank/DDBJ whole genome shotgun (WGS) entry which is preliminary data.</text>
</comment>
<gene>
    <name evidence="1" type="ORF">UFB30_08400</name>
</gene>